<keyword evidence="1" id="KW-0805">Transcription regulation</keyword>
<feature type="region of interest" description="Disordered" evidence="4">
    <location>
        <begin position="1"/>
        <end position="22"/>
    </location>
</feature>
<evidence type="ECO:0000256" key="2">
    <source>
        <dbReference type="ARBA" id="ARBA00023125"/>
    </source>
</evidence>
<dbReference type="AlphaFoldDB" id="A0A0K1PMF3"/>
<dbReference type="OrthoDB" id="5499567at2"/>
<protein>
    <submittedName>
        <fullName evidence="6">Transcriptional regulator, GntR family</fullName>
    </submittedName>
</protein>
<dbReference type="InterPro" id="IPR008920">
    <property type="entry name" value="TF_FadR/GntR_C"/>
</dbReference>
<evidence type="ECO:0000313" key="7">
    <source>
        <dbReference type="Proteomes" id="UP000064967"/>
    </source>
</evidence>
<gene>
    <name evidence="6" type="ORF">AKJ09_00948</name>
</gene>
<feature type="region of interest" description="Disordered" evidence="4">
    <location>
        <begin position="230"/>
        <end position="258"/>
    </location>
</feature>
<dbReference type="InterPro" id="IPR036390">
    <property type="entry name" value="WH_DNA-bd_sf"/>
</dbReference>
<feature type="compositionally biased region" description="Polar residues" evidence="4">
    <location>
        <begin position="12"/>
        <end position="22"/>
    </location>
</feature>
<dbReference type="KEGG" id="llu:AKJ09_00948"/>
<dbReference type="Proteomes" id="UP000064967">
    <property type="component" value="Chromosome"/>
</dbReference>
<feature type="domain" description="HTH gntR-type" evidence="5">
    <location>
        <begin position="21"/>
        <end position="88"/>
    </location>
</feature>
<dbReference type="PANTHER" id="PTHR43537">
    <property type="entry name" value="TRANSCRIPTIONAL REGULATOR, GNTR FAMILY"/>
    <property type="match status" value="1"/>
</dbReference>
<dbReference type="PANTHER" id="PTHR43537:SF20">
    <property type="entry name" value="HTH-TYPE TRANSCRIPTIONAL REPRESSOR GLAR"/>
    <property type="match status" value="1"/>
</dbReference>
<dbReference type="Gene3D" id="1.10.10.10">
    <property type="entry name" value="Winged helix-like DNA-binding domain superfamily/Winged helix DNA-binding domain"/>
    <property type="match status" value="1"/>
</dbReference>
<dbReference type="PROSITE" id="PS50949">
    <property type="entry name" value="HTH_GNTR"/>
    <property type="match status" value="1"/>
</dbReference>
<keyword evidence="7" id="KW-1185">Reference proteome</keyword>
<dbReference type="PATRIC" id="fig|1391654.3.peg.961"/>
<name>A0A0K1PMF3_9BACT</name>
<evidence type="ECO:0000259" key="5">
    <source>
        <dbReference type="PROSITE" id="PS50949"/>
    </source>
</evidence>
<dbReference type="InterPro" id="IPR036388">
    <property type="entry name" value="WH-like_DNA-bd_sf"/>
</dbReference>
<evidence type="ECO:0000256" key="3">
    <source>
        <dbReference type="ARBA" id="ARBA00023163"/>
    </source>
</evidence>
<dbReference type="InterPro" id="IPR011711">
    <property type="entry name" value="GntR_C"/>
</dbReference>
<dbReference type="GO" id="GO:0003700">
    <property type="term" value="F:DNA-binding transcription factor activity"/>
    <property type="evidence" value="ECO:0007669"/>
    <property type="project" value="InterPro"/>
</dbReference>
<dbReference type="InterPro" id="IPR000524">
    <property type="entry name" value="Tscrpt_reg_HTH_GntR"/>
</dbReference>
<dbReference type="Pfam" id="PF00392">
    <property type="entry name" value="GntR"/>
    <property type="match status" value="1"/>
</dbReference>
<dbReference type="SUPFAM" id="SSF48008">
    <property type="entry name" value="GntR ligand-binding domain-like"/>
    <property type="match status" value="1"/>
</dbReference>
<dbReference type="SUPFAM" id="SSF46785">
    <property type="entry name" value="Winged helix' DNA-binding domain"/>
    <property type="match status" value="1"/>
</dbReference>
<dbReference type="GO" id="GO:0003677">
    <property type="term" value="F:DNA binding"/>
    <property type="evidence" value="ECO:0007669"/>
    <property type="project" value="UniProtKB-KW"/>
</dbReference>
<feature type="compositionally biased region" description="Basic residues" evidence="4">
    <location>
        <begin position="248"/>
        <end position="258"/>
    </location>
</feature>
<dbReference type="EMBL" id="CP012333">
    <property type="protein sequence ID" value="AKU94284.1"/>
    <property type="molecule type" value="Genomic_DNA"/>
</dbReference>
<proteinExistence type="predicted"/>
<organism evidence="6 7">
    <name type="scientific">Labilithrix luteola</name>
    <dbReference type="NCBI Taxonomy" id="1391654"/>
    <lineage>
        <taxon>Bacteria</taxon>
        <taxon>Pseudomonadati</taxon>
        <taxon>Myxococcota</taxon>
        <taxon>Polyangia</taxon>
        <taxon>Polyangiales</taxon>
        <taxon>Labilitrichaceae</taxon>
        <taxon>Labilithrix</taxon>
    </lineage>
</organism>
<dbReference type="CDD" id="cd07377">
    <property type="entry name" value="WHTH_GntR"/>
    <property type="match status" value="1"/>
</dbReference>
<evidence type="ECO:0000313" key="6">
    <source>
        <dbReference type="EMBL" id="AKU94284.1"/>
    </source>
</evidence>
<keyword evidence="2" id="KW-0238">DNA-binding</keyword>
<accession>A0A0K1PMF3</accession>
<dbReference type="Gene3D" id="1.20.120.530">
    <property type="entry name" value="GntR ligand-binding domain-like"/>
    <property type="match status" value="1"/>
</dbReference>
<reference evidence="6 7" key="1">
    <citation type="submission" date="2015-08" db="EMBL/GenBank/DDBJ databases">
        <authorList>
            <person name="Babu N.S."/>
            <person name="Beckwith C.J."/>
            <person name="Beseler K.G."/>
            <person name="Brison A."/>
            <person name="Carone J.V."/>
            <person name="Caskin T.P."/>
            <person name="Diamond M."/>
            <person name="Durham M.E."/>
            <person name="Foxe J.M."/>
            <person name="Go M."/>
            <person name="Henderson B.A."/>
            <person name="Jones I.B."/>
            <person name="McGettigan J.A."/>
            <person name="Micheletti S.J."/>
            <person name="Nasrallah M.E."/>
            <person name="Ortiz D."/>
            <person name="Piller C.R."/>
            <person name="Privatt S.R."/>
            <person name="Schneider S.L."/>
            <person name="Sharp S."/>
            <person name="Smith T.C."/>
            <person name="Stanton J.D."/>
            <person name="Ullery H.E."/>
            <person name="Wilson R.J."/>
            <person name="Serrano M.G."/>
            <person name="Buck G."/>
            <person name="Lee V."/>
            <person name="Wang Y."/>
            <person name="Carvalho R."/>
            <person name="Voegtly L."/>
            <person name="Shi R."/>
            <person name="Duckworth R."/>
            <person name="Johnson A."/>
            <person name="Loviza R."/>
            <person name="Walstead R."/>
            <person name="Shah Z."/>
            <person name="Kiflezghi M."/>
            <person name="Wade K."/>
            <person name="Ball S.L."/>
            <person name="Bradley K.W."/>
            <person name="Asai D.J."/>
            <person name="Bowman C.A."/>
            <person name="Russell D.A."/>
            <person name="Pope W.H."/>
            <person name="Jacobs-Sera D."/>
            <person name="Hendrix R.W."/>
            <person name="Hatfull G.F."/>
        </authorList>
    </citation>
    <scope>NUCLEOTIDE SEQUENCE [LARGE SCALE GENOMIC DNA]</scope>
    <source>
        <strain evidence="6 7">DSM 27648</strain>
    </source>
</reference>
<keyword evidence="3" id="KW-0804">Transcription</keyword>
<evidence type="ECO:0000256" key="4">
    <source>
        <dbReference type="SAM" id="MobiDB-lite"/>
    </source>
</evidence>
<evidence type="ECO:0000256" key="1">
    <source>
        <dbReference type="ARBA" id="ARBA00023015"/>
    </source>
</evidence>
<dbReference type="SMART" id="SM00895">
    <property type="entry name" value="FCD"/>
    <property type="match status" value="1"/>
</dbReference>
<dbReference type="STRING" id="1391654.AKJ09_00948"/>
<sequence>MRDVAKPRRSARTTSSTEPNVSLTTSVLDRLRTDILNGLVEPGEKLRLEHLTSRYGSGRTPLREACSRLAAEGLVVASEQRGFRVAPISRDDLTDLTRTRQRIETLALRDAINYGDSAWEADVRSALDRLAAVTRAPSRPLPVAWENAHRALHLALLGACRSPWLLRIHGQLYDQTERYRRLSEAYAGSSRDVEGEHAALVHAALNRDAERACALLTEHIAKTAEVVLKGHPKLSPPPTCSTRMTRMSTKRRPRTQRP</sequence>
<dbReference type="SMART" id="SM00345">
    <property type="entry name" value="HTH_GNTR"/>
    <property type="match status" value="1"/>
</dbReference>
<dbReference type="Pfam" id="PF07729">
    <property type="entry name" value="FCD"/>
    <property type="match status" value="1"/>
</dbReference>